<evidence type="ECO:0000313" key="9">
    <source>
        <dbReference type="EMBL" id="GAK36245.1"/>
    </source>
</evidence>
<comment type="caution">
    <text evidence="9">The sequence shown here is derived from an EMBL/GenBank/DDBJ whole genome shotgun (WGS) entry which is preliminary data.</text>
</comment>
<dbReference type="Proteomes" id="UP000027601">
    <property type="component" value="Unassembled WGS sequence"/>
</dbReference>
<evidence type="ECO:0000256" key="3">
    <source>
        <dbReference type="ARBA" id="ARBA00022452"/>
    </source>
</evidence>
<sequence length="446" mass="48355">MRKVFLMSALSLIVSVSTFAGGLLTNTNQHVSFLRMIARGASVDIDGVYYNPAGLGFLPTDGLYLSLNGQSAYQTRVIDATFPLFPEEGHTRNYKGTASAPFIPSVQAAYKNGNWVFSGSFAVGGGGGKASFDTGLPMFDSKVMAGMAQQLQPLVAATGANAATDLYTIASAMEGRQFIYAAQFGITYKVNDWLSVFGGGRMNYFSGGYTGYLTANIKDQYKGYVSNPTLYSLELDLDQTGWGLTPIIGADVKLGKWNMGLKYEFMTSLNIENQTKKNSDPDGALAAYKNGVNTPNDIPALLTAAVGYEILPTLRASVEYHFFDDKQAGMAGDKQEALKGGTNEYLMGIEWDVHDRVSISGGYQRTDYALADGFQSDTSFSCDSYSLGFGAGIKLSSKLKLNVAYFWTTYSDYTKKMDNYNGLPLGGTDVYSRTNKVFGLGVDYKF</sequence>
<comment type="subcellular location">
    <subcellularLocation>
        <location evidence="1">Cell outer membrane</location>
        <topology evidence="1">Multi-pass membrane protein</topology>
    </subcellularLocation>
</comment>
<dbReference type="STRING" id="1121097.GCA_000428125_01649"/>
<evidence type="ECO:0000256" key="8">
    <source>
        <dbReference type="SAM" id="SignalP"/>
    </source>
</evidence>
<evidence type="ECO:0000313" key="10">
    <source>
        <dbReference type="Proteomes" id="UP000027601"/>
    </source>
</evidence>
<dbReference type="AlphaFoldDB" id="A0A069D1M2"/>
<feature type="signal peptide" evidence="8">
    <location>
        <begin position="1"/>
        <end position="20"/>
    </location>
</feature>
<protein>
    <submittedName>
        <fullName evidence="9">Putative outer membrane protein</fullName>
    </submittedName>
</protein>
<dbReference type="PANTHER" id="PTHR35093:SF8">
    <property type="entry name" value="OUTER MEMBRANE PROTEIN NMB0088-RELATED"/>
    <property type="match status" value="1"/>
</dbReference>
<gene>
    <name evidence="9" type="ORF">JCM15093_1393</name>
</gene>
<keyword evidence="10" id="KW-1185">Reference proteome</keyword>
<dbReference type="SUPFAM" id="SSF56935">
    <property type="entry name" value="Porins"/>
    <property type="match status" value="1"/>
</dbReference>
<proteinExistence type="inferred from homology"/>
<comment type="similarity">
    <text evidence="2">Belongs to the OmpP1/FadL family.</text>
</comment>
<dbReference type="GO" id="GO:0015483">
    <property type="term" value="F:long-chain fatty acid transporting porin activity"/>
    <property type="evidence" value="ECO:0007669"/>
    <property type="project" value="TreeGrafter"/>
</dbReference>
<dbReference type="EMBL" id="BAJS01000005">
    <property type="protein sequence ID" value="GAK36245.1"/>
    <property type="molecule type" value="Genomic_DNA"/>
</dbReference>
<evidence type="ECO:0000256" key="5">
    <source>
        <dbReference type="ARBA" id="ARBA00022729"/>
    </source>
</evidence>
<keyword evidence="7" id="KW-0998">Cell outer membrane</keyword>
<dbReference type="OrthoDB" id="9765839at2"/>
<dbReference type="eggNOG" id="COG2067">
    <property type="taxonomic scope" value="Bacteria"/>
</dbReference>
<dbReference type="InterPro" id="IPR005017">
    <property type="entry name" value="OMPP1/FadL/TodX"/>
</dbReference>
<name>A0A069D1M2_9BACE</name>
<dbReference type="Gene3D" id="2.40.160.60">
    <property type="entry name" value="Outer membrane protein transport protein (OMPP1/FadL/TodX)"/>
    <property type="match status" value="1"/>
</dbReference>
<evidence type="ECO:0000256" key="2">
    <source>
        <dbReference type="ARBA" id="ARBA00008163"/>
    </source>
</evidence>
<dbReference type="PANTHER" id="PTHR35093">
    <property type="entry name" value="OUTER MEMBRANE PROTEIN NMB0088-RELATED"/>
    <property type="match status" value="1"/>
</dbReference>
<keyword evidence="4" id="KW-0812">Transmembrane</keyword>
<dbReference type="RefSeq" id="WP_024996196.1">
    <property type="nucleotide sequence ID" value="NZ_ATZI01000005.1"/>
</dbReference>
<evidence type="ECO:0000256" key="7">
    <source>
        <dbReference type="ARBA" id="ARBA00023237"/>
    </source>
</evidence>
<keyword evidence="3" id="KW-1134">Transmembrane beta strand</keyword>
<evidence type="ECO:0000256" key="1">
    <source>
        <dbReference type="ARBA" id="ARBA00004571"/>
    </source>
</evidence>
<dbReference type="GO" id="GO:0009279">
    <property type="term" value="C:cell outer membrane"/>
    <property type="evidence" value="ECO:0007669"/>
    <property type="project" value="UniProtKB-SubCell"/>
</dbReference>
<evidence type="ECO:0000256" key="4">
    <source>
        <dbReference type="ARBA" id="ARBA00022692"/>
    </source>
</evidence>
<feature type="chain" id="PRO_5001662720" evidence="8">
    <location>
        <begin position="21"/>
        <end position="446"/>
    </location>
</feature>
<evidence type="ECO:0000256" key="6">
    <source>
        <dbReference type="ARBA" id="ARBA00023136"/>
    </source>
</evidence>
<keyword evidence="6" id="KW-0472">Membrane</keyword>
<keyword evidence="5 8" id="KW-0732">Signal</keyword>
<reference evidence="9 10" key="1">
    <citation type="journal article" date="2015" name="Microbes Environ.">
        <title>Distribution and evolution of nitrogen fixation genes in the phylum bacteroidetes.</title>
        <authorList>
            <person name="Inoue J."/>
            <person name="Oshima K."/>
            <person name="Suda W."/>
            <person name="Sakamoto M."/>
            <person name="Iino T."/>
            <person name="Noda S."/>
            <person name="Hongoh Y."/>
            <person name="Hattori M."/>
            <person name="Ohkuma M."/>
        </authorList>
    </citation>
    <scope>NUCLEOTIDE SEQUENCE [LARGE SCALE GENOMIC DNA]</scope>
    <source>
        <strain evidence="9 10">JCM 15093</strain>
    </source>
</reference>
<accession>A0A069D1M2</accession>
<organism evidence="9 10">
    <name type="scientific">Bacteroides graminisolvens DSM 19988 = JCM 15093</name>
    <dbReference type="NCBI Taxonomy" id="1121097"/>
    <lineage>
        <taxon>Bacteria</taxon>
        <taxon>Pseudomonadati</taxon>
        <taxon>Bacteroidota</taxon>
        <taxon>Bacteroidia</taxon>
        <taxon>Bacteroidales</taxon>
        <taxon>Bacteroidaceae</taxon>
        <taxon>Bacteroides</taxon>
    </lineage>
</organism>